<dbReference type="OrthoDB" id="10452250at2759"/>
<proteinExistence type="predicted"/>
<evidence type="ECO:0000259" key="1">
    <source>
        <dbReference type="Pfam" id="PF01712"/>
    </source>
</evidence>
<dbReference type="AlphaFoldDB" id="A0A397JQ86"/>
<protein>
    <recommendedName>
        <fullName evidence="1">Deoxynucleoside kinase domain-containing protein</fullName>
    </recommendedName>
</protein>
<dbReference type="InterPro" id="IPR027417">
    <property type="entry name" value="P-loop_NTPase"/>
</dbReference>
<dbReference type="SUPFAM" id="SSF52540">
    <property type="entry name" value="P-loop containing nucleoside triphosphate hydrolases"/>
    <property type="match status" value="1"/>
</dbReference>
<sequence length="123" mass="15012">MDRNLFSTLIFMKLIEEEGFFSKEKQKEVSTNFNNWLWLIRESLVIWWKTPVEETIKRVEKRGRTGEEDLKYYKNLDEVYRKSMLEIYPNLKVITKEIQLTTEQVEELIPNLLNEKIFRRTGY</sequence>
<name>A0A397JQ86_9GLOM</name>
<reference evidence="2 3" key="1">
    <citation type="submission" date="2018-08" db="EMBL/GenBank/DDBJ databases">
        <title>Genome and evolution of the arbuscular mycorrhizal fungus Diversispora epigaea (formerly Glomus versiforme) and its bacterial endosymbionts.</title>
        <authorList>
            <person name="Sun X."/>
            <person name="Fei Z."/>
            <person name="Harrison M."/>
        </authorList>
    </citation>
    <scope>NUCLEOTIDE SEQUENCE [LARGE SCALE GENOMIC DNA]</scope>
    <source>
        <strain evidence="2 3">IT104</strain>
    </source>
</reference>
<feature type="domain" description="Deoxynucleoside kinase" evidence="1">
    <location>
        <begin position="1"/>
        <end position="105"/>
    </location>
</feature>
<dbReference type="EMBL" id="PQFF01000045">
    <property type="protein sequence ID" value="RHZ86640.1"/>
    <property type="molecule type" value="Genomic_DNA"/>
</dbReference>
<evidence type="ECO:0000313" key="2">
    <source>
        <dbReference type="EMBL" id="RHZ86640.1"/>
    </source>
</evidence>
<evidence type="ECO:0000313" key="3">
    <source>
        <dbReference type="Proteomes" id="UP000266861"/>
    </source>
</evidence>
<organism evidence="2 3">
    <name type="scientific">Diversispora epigaea</name>
    <dbReference type="NCBI Taxonomy" id="1348612"/>
    <lineage>
        <taxon>Eukaryota</taxon>
        <taxon>Fungi</taxon>
        <taxon>Fungi incertae sedis</taxon>
        <taxon>Mucoromycota</taxon>
        <taxon>Glomeromycotina</taxon>
        <taxon>Glomeromycetes</taxon>
        <taxon>Diversisporales</taxon>
        <taxon>Diversisporaceae</taxon>
        <taxon>Diversispora</taxon>
    </lineage>
</organism>
<dbReference type="Proteomes" id="UP000266861">
    <property type="component" value="Unassembled WGS sequence"/>
</dbReference>
<dbReference type="InterPro" id="IPR031314">
    <property type="entry name" value="DNK_dom"/>
</dbReference>
<dbReference type="Pfam" id="PF01712">
    <property type="entry name" value="dNK"/>
    <property type="match status" value="1"/>
</dbReference>
<gene>
    <name evidence="2" type="ORF">Glove_48g167</name>
</gene>
<keyword evidence="3" id="KW-1185">Reference proteome</keyword>
<accession>A0A397JQ86</accession>
<dbReference type="Gene3D" id="3.40.50.300">
    <property type="entry name" value="P-loop containing nucleotide triphosphate hydrolases"/>
    <property type="match status" value="1"/>
</dbReference>
<comment type="caution">
    <text evidence="2">The sequence shown here is derived from an EMBL/GenBank/DDBJ whole genome shotgun (WGS) entry which is preliminary data.</text>
</comment>